<evidence type="ECO:0000313" key="1">
    <source>
        <dbReference type="EMBL" id="JAH75712.1"/>
    </source>
</evidence>
<protein>
    <submittedName>
        <fullName evidence="1">Uncharacterized protein</fullName>
    </submittedName>
</protein>
<reference evidence="1" key="1">
    <citation type="submission" date="2014-11" db="EMBL/GenBank/DDBJ databases">
        <authorList>
            <person name="Amaro Gonzalez C."/>
        </authorList>
    </citation>
    <scope>NUCLEOTIDE SEQUENCE</scope>
</reference>
<sequence>MCFSVILRKTDRSKSGGDTVAESCHEALGYRKCRAIQNTSTAKRGLKYVHVCEWHS</sequence>
<organism evidence="1">
    <name type="scientific">Anguilla anguilla</name>
    <name type="common">European freshwater eel</name>
    <name type="synonym">Muraena anguilla</name>
    <dbReference type="NCBI Taxonomy" id="7936"/>
    <lineage>
        <taxon>Eukaryota</taxon>
        <taxon>Metazoa</taxon>
        <taxon>Chordata</taxon>
        <taxon>Craniata</taxon>
        <taxon>Vertebrata</taxon>
        <taxon>Euteleostomi</taxon>
        <taxon>Actinopterygii</taxon>
        <taxon>Neopterygii</taxon>
        <taxon>Teleostei</taxon>
        <taxon>Anguilliformes</taxon>
        <taxon>Anguillidae</taxon>
        <taxon>Anguilla</taxon>
    </lineage>
</organism>
<dbReference type="AlphaFoldDB" id="A0A0E9VCB7"/>
<accession>A0A0E9VCB7</accession>
<proteinExistence type="predicted"/>
<reference evidence="1" key="2">
    <citation type="journal article" date="2015" name="Fish Shellfish Immunol.">
        <title>Early steps in the European eel (Anguilla anguilla)-Vibrio vulnificus interaction in the gills: Role of the RtxA13 toxin.</title>
        <authorList>
            <person name="Callol A."/>
            <person name="Pajuelo D."/>
            <person name="Ebbesson L."/>
            <person name="Teles M."/>
            <person name="MacKenzie S."/>
            <person name="Amaro C."/>
        </authorList>
    </citation>
    <scope>NUCLEOTIDE SEQUENCE</scope>
</reference>
<name>A0A0E9VCB7_ANGAN</name>
<dbReference type="EMBL" id="GBXM01032865">
    <property type="protein sequence ID" value="JAH75712.1"/>
    <property type="molecule type" value="Transcribed_RNA"/>
</dbReference>